<name>A0A1V9EPC1_9BACT</name>
<dbReference type="EMBL" id="LVXG01000018">
    <property type="protein sequence ID" value="OQP48013.1"/>
    <property type="molecule type" value="Genomic_DNA"/>
</dbReference>
<dbReference type="AlphaFoldDB" id="A0A1V9EPC1"/>
<dbReference type="OrthoDB" id="1160682at2"/>
<organism evidence="1 2">
    <name type="scientific">Niastella yeongjuensis</name>
    <dbReference type="NCBI Taxonomy" id="354355"/>
    <lineage>
        <taxon>Bacteria</taxon>
        <taxon>Pseudomonadati</taxon>
        <taxon>Bacteroidota</taxon>
        <taxon>Chitinophagia</taxon>
        <taxon>Chitinophagales</taxon>
        <taxon>Chitinophagaceae</taxon>
        <taxon>Niastella</taxon>
    </lineage>
</organism>
<evidence type="ECO:0000313" key="1">
    <source>
        <dbReference type="EMBL" id="OQP48013.1"/>
    </source>
</evidence>
<keyword evidence="2" id="KW-1185">Reference proteome</keyword>
<dbReference type="RefSeq" id="WP_081200547.1">
    <property type="nucleotide sequence ID" value="NZ_FOCZ01000004.1"/>
</dbReference>
<proteinExistence type="predicted"/>
<gene>
    <name evidence="1" type="ORF">A4H97_29690</name>
</gene>
<reference evidence="2" key="1">
    <citation type="submission" date="2016-04" db="EMBL/GenBank/DDBJ databases">
        <authorList>
            <person name="Chen L."/>
            <person name="Zhuang W."/>
            <person name="Wang G."/>
        </authorList>
    </citation>
    <scope>NUCLEOTIDE SEQUENCE [LARGE SCALE GENOMIC DNA]</scope>
    <source>
        <strain evidence="2">17621</strain>
    </source>
</reference>
<protein>
    <submittedName>
        <fullName evidence="1">Uncharacterized protein</fullName>
    </submittedName>
</protein>
<dbReference type="Proteomes" id="UP000192610">
    <property type="component" value="Unassembled WGS sequence"/>
</dbReference>
<accession>A0A1V9EPC1</accession>
<sequence length="185" mass="21459">MKELLIVLFGTFFSIQSYCQQKYKGLVELAMAPGKIVFRNPLKTLYLFKDDMWSYSSNIQELKEIVDTGVILEIIANSAHMDTSDWSEAEIENVILIEKENDKISKRTVKNVLKKVPPSRTPNLKHFNSLPFEKRNIVAYSRPVFDKSGNYAVIAYRSRGQWGAMIFHFVNNQWHELGVLVRWVV</sequence>
<comment type="caution">
    <text evidence="1">The sequence shown here is derived from an EMBL/GenBank/DDBJ whole genome shotgun (WGS) entry which is preliminary data.</text>
</comment>
<evidence type="ECO:0000313" key="2">
    <source>
        <dbReference type="Proteomes" id="UP000192610"/>
    </source>
</evidence>
<dbReference type="STRING" id="354355.SAMN05660816_02337"/>